<dbReference type="eggNOG" id="ENOG502SC13">
    <property type="taxonomic scope" value="Eukaryota"/>
</dbReference>
<dbReference type="Pfam" id="PF00583">
    <property type="entry name" value="Acetyltransf_1"/>
    <property type="match status" value="1"/>
</dbReference>
<dbReference type="OrthoDB" id="4738875at2759"/>
<sequence>MANHDADSKPAQVSLSPVQADDVPALLRVHTAAFKTDQFSNLMLLNRDEDAHQEVMTKSIRRWMSDPGAKLTRALDADGRLVGWSCWIVKAGYEEEPAPVREPVTDAEAGQAKHGDPEVQREQDPARVLGGLMFRDMTSWEDNHLSGKTYMVLQALATDPRYQRQGIATRLVQHGIEEADSQRLPCWIHASPASHHLYVKAGFEEVGKSDYDLDEWAPGGKGGNRGWGRYTFRYMLRPAKNVV</sequence>
<name>A0A066X829_COLSU</name>
<feature type="region of interest" description="Disordered" evidence="1">
    <location>
        <begin position="98"/>
        <end position="121"/>
    </location>
</feature>
<dbReference type="Proteomes" id="UP000027238">
    <property type="component" value="Unassembled WGS sequence"/>
</dbReference>
<keyword evidence="3" id="KW-0808">Transferase</keyword>
<organism evidence="3 4">
    <name type="scientific">Colletotrichum sublineola</name>
    <name type="common">Sorghum anthracnose fungus</name>
    <dbReference type="NCBI Taxonomy" id="1173701"/>
    <lineage>
        <taxon>Eukaryota</taxon>
        <taxon>Fungi</taxon>
        <taxon>Dikarya</taxon>
        <taxon>Ascomycota</taxon>
        <taxon>Pezizomycotina</taxon>
        <taxon>Sordariomycetes</taxon>
        <taxon>Hypocreomycetidae</taxon>
        <taxon>Glomerellales</taxon>
        <taxon>Glomerellaceae</taxon>
        <taxon>Colletotrichum</taxon>
        <taxon>Colletotrichum graminicola species complex</taxon>
    </lineage>
</organism>
<evidence type="ECO:0000313" key="3">
    <source>
        <dbReference type="EMBL" id="KDN63824.1"/>
    </source>
</evidence>
<gene>
    <name evidence="3" type="ORF">CSUB01_06868</name>
</gene>
<dbReference type="PANTHER" id="PTHR42791">
    <property type="entry name" value="GNAT FAMILY ACETYLTRANSFERASE"/>
    <property type="match status" value="1"/>
</dbReference>
<dbReference type="Gene3D" id="3.40.630.30">
    <property type="match status" value="1"/>
</dbReference>
<dbReference type="CDD" id="cd04301">
    <property type="entry name" value="NAT_SF"/>
    <property type="match status" value="1"/>
</dbReference>
<dbReference type="GO" id="GO:0016747">
    <property type="term" value="F:acyltransferase activity, transferring groups other than amino-acyl groups"/>
    <property type="evidence" value="ECO:0007669"/>
    <property type="project" value="InterPro"/>
</dbReference>
<keyword evidence="4" id="KW-1185">Reference proteome</keyword>
<dbReference type="EMBL" id="JMSE01001192">
    <property type="protein sequence ID" value="KDN63824.1"/>
    <property type="molecule type" value="Genomic_DNA"/>
</dbReference>
<evidence type="ECO:0000313" key="4">
    <source>
        <dbReference type="Proteomes" id="UP000027238"/>
    </source>
</evidence>
<dbReference type="InterPro" id="IPR016181">
    <property type="entry name" value="Acyl_CoA_acyltransferase"/>
</dbReference>
<dbReference type="SUPFAM" id="SSF55729">
    <property type="entry name" value="Acyl-CoA N-acyltransferases (Nat)"/>
    <property type="match status" value="1"/>
</dbReference>
<dbReference type="STRING" id="1173701.A0A066X829"/>
<dbReference type="PANTHER" id="PTHR42791:SF14">
    <property type="entry name" value="N-ACETYLTRANSFERASE DOMAIN-CONTAINING PROTEIN"/>
    <property type="match status" value="1"/>
</dbReference>
<proteinExistence type="predicted"/>
<dbReference type="HOGENOM" id="CLU_060131_6_1_1"/>
<comment type="caution">
    <text evidence="3">The sequence shown here is derived from an EMBL/GenBank/DDBJ whole genome shotgun (WGS) entry which is preliminary data.</text>
</comment>
<dbReference type="AlphaFoldDB" id="A0A066X829"/>
<accession>A0A066X829</accession>
<feature type="compositionally biased region" description="Basic and acidic residues" evidence="1">
    <location>
        <begin position="111"/>
        <end position="121"/>
    </location>
</feature>
<dbReference type="InterPro" id="IPR000182">
    <property type="entry name" value="GNAT_dom"/>
</dbReference>
<protein>
    <submittedName>
        <fullName evidence="3">Putative acetyltransferase</fullName>
    </submittedName>
</protein>
<evidence type="ECO:0000259" key="2">
    <source>
        <dbReference type="PROSITE" id="PS51186"/>
    </source>
</evidence>
<reference evidence="4" key="1">
    <citation type="journal article" date="2014" name="Genome Announc.">
        <title>Draft genome sequence of Colletotrichum sublineola, a destructive pathogen of cultivated sorghum.</title>
        <authorList>
            <person name="Baroncelli R."/>
            <person name="Sanz-Martin J.M."/>
            <person name="Rech G.E."/>
            <person name="Sukno S.A."/>
            <person name="Thon M.R."/>
        </authorList>
    </citation>
    <scope>NUCLEOTIDE SEQUENCE [LARGE SCALE GENOMIC DNA]</scope>
    <source>
        <strain evidence="4">TX430BB</strain>
    </source>
</reference>
<dbReference type="PROSITE" id="PS51186">
    <property type="entry name" value="GNAT"/>
    <property type="match status" value="1"/>
</dbReference>
<dbReference type="OMA" id="CWIHASP"/>
<dbReference type="InterPro" id="IPR052523">
    <property type="entry name" value="Trichothecene_AcTrans"/>
</dbReference>
<evidence type="ECO:0000256" key="1">
    <source>
        <dbReference type="SAM" id="MobiDB-lite"/>
    </source>
</evidence>
<feature type="domain" description="N-acetyltransferase" evidence="2">
    <location>
        <begin position="70"/>
        <end position="240"/>
    </location>
</feature>